<dbReference type="SUPFAM" id="SSF55331">
    <property type="entry name" value="Tautomerase/MIF"/>
    <property type="match status" value="1"/>
</dbReference>
<comment type="caution">
    <text evidence="1">The sequence shown here is derived from an EMBL/GenBank/DDBJ whole genome shotgun (WGS) entry which is preliminary data.</text>
</comment>
<dbReference type="InterPro" id="IPR015017">
    <property type="entry name" value="DUF1904"/>
</dbReference>
<dbReference type="RefSeq" id="WP_028126802.1">
    <property type="nucleotide sequence ID" value="NZ_PHNE01000001.1"/>
</dbReference>
<accession>A0A2S5REX1</accession>
<organism evidence="1 2">
    <name type="scientific">Williamsoniiplasma lucivorax</name>
    <dbReference type="NCBI Taxonomy" id="209274"/>
    <lineage>
        <taxon>Bacteria</taxon>
        <taxon>Bacillati</taxon>
        <taxon>Mycoplasmatota</taxon>
        <taxon>Mollicutes</taxon>
        <taxon>Entomoplasmatales</taxon>
        <taxon>Williamsoniiplasma</taxon>
    </lineage>
</organism>
<gene>
    <name evidence="1" type="ORF">ELUCI_v1c01640</name>
</gene>
<evidence type="ECO:0008006" key="3">
    <source>
        <dbReference type="Google" id="ProtNLM"/>
    </source>
</evidence>
<dbReference type="AlphaFoldDB" id="A0A2S5REX1"/>
<dbReference type="InterPro" id="IPR014347">
    <property type="entry name" value="Tautomerase/MIF_sf"/>
</dbReference>
<dbReference type="Proteomes" id="UP000237865">
    <property type="component" value="Unassembled WGS sequence"/>
</dbReference>
<name>A0A2S5REX1_9MOLU</name>
<proteinExistence type="predicted"/>
<dbReference type="Pfam" id="PF08921">
    <property type="entry name" value="DUF1904"/>
    <property type="match status" value="1"/>
</dbReference>
<dbReference type="Gene3D" id="3.30.429.10">
    <property type="entry name" value="Macrophage Migration Inhibitory Factor"/>
    <property type="match status" value="1"/>
</dbReference>
<reference evidence="1 2" key="1">
    <citation type="submission" date="2017-11" db="EMBL/GenBank/DDBJ databases">
        <title>Genome sequence of Entomoplasma lucivorax PIPN-2 (ATCC 49196).</title>
        <authorList>
            <person name="Lo W.-S."/>
            <person name="Gasparich G.E."/>
            <person name="Kuo C.-H."/>
        </authorList>
    </citation>
    <scope>NUCLEOTIDE SEQUENCE [LARGE SCALE GENOMIC DNA]</scope>
    <source>
        <strain evidence="1 2">PIPN-2</strain>
    </source>
</reference>
<evidence type="ECO:0000313" key="2">
    <source>
        <dbReference type="Proteomes" id="UP000237865"/>
    </source>
</evidence>
<evidence type="ECO:0000313" key="1">
    <source>
        <dbReference type="EMBL" id="PPE05876.1"/>
    </source>
</evidence>
<protein>
    <recommendedName>
        <fullName evidence="3">DUF1904 domain-containing protein</fullName>
    </recommendedName>
</protein>
<dbReference type="EMBL" id="PHNE01000001">
    <property type="protein sequence ID" value="PPE05876.1"/>
    <property type="molecule type" value="Genomic_DNA"/>
</dbReference>
<sequence length="101" mass="11974">MPTISISGIDEKRMQDLYQEIDKIGKMVHADVTKLIFVLQNSKVFSIEKTIYIQVEWKQRLDKEEIFAKYLKEFFKDDAQTVSVFFTDVNDKLYVNGNKMR</sequence>
<keyword evidence="2" id="KW-1185">Reference proteome</keyword>
<dbReference type="STRING" id="1399797.GCA_000518285_01407"/>